<dbReference type="CDD" id="cd21037">
    <property type="entry name" value="MLKL_NTD"/>
    <property type="match status" value="1"/>
</dbReference>
<proteinExistence type="predicted"/>
<name>A0A9P5TZU9_9AGAR</name>
<accession>A0A9P5TZU9</accession>
<dbReference type="InterPro" id="IPR059179">
    <property type="entry name" value="MLKL-like_MCAfunc"/>
</dbReference>
<dbReference type="InterPro" id="IPR027417">
    <property type="entry name" value="P-loop_NTPase"/>
</dbReference>
<dbReference type="AlphaFoldDB" id="A0A9P5TZU9"/>
<comment type="caution">
    <text evidence="2">The sequence shown here is derived from an EMBL/GenBank/DDBJ whole genome shotgun (WGS) entry which is preliminary data.</text>
</comment>
<dbReference type="Proteomes" id="UP000772434">
    <property type="component" value="Unassembled WGS sequence"/>
</dbReference>
<dbReference type="SUPFAM" id="SSF52540">
    <property type="entry name" value="P-loop containing nucleoside triphosphate hydrolases"/>
    <property type="match status" value="1"/>
</dbReference>
<dbReference type="Gene3D" id="1.20.930.20">
    <property type="entry name" value="Adaptor protein Cbl, N-terminal domain"/>
    <property type="match status" value="1"/>
</dbReference>
<protein>
    <recommendedName>
        <fullName evidence="4">NB-ARC domain-containing protein</fullName>
    </recommendedName>
</protein>
<dbReference type="GO" id="GO:0007166">
    <property type="term" value="P:cell surface receptor signaling pathway"/>
    <property type="evidence" value="ECO:0007669"/>
    <property type="project" value="InterPro"/>
</dbReference>
<sequence>MTMAQAKTRSAKVSDLQPVTDPRRSEGVCEVVSPKIEIAVACDRMNRSSALSSLECITTTTEPRRRHDLTDLRCDHRSSLEHTVYLTSERLNRLNRHPSFALVFDSIRPPVQWSAASRGGLLELKTSSKAKQTSYVYSPPYNKIIIKTMFYHLANFKGGRSYSDRCDVRIDRRRSSCGNFGEPDGAHPGANRVRVCVLNACEEATAIEEDVKHLQHRVFNLALLIIDKVGKNALSELQSRVEDLYIFNSSTIVDLNKLEQQKKLLLIFRDMNKDTVSKCVKVSEGVCEVVSAKIEIAVACYNRNDIMNRKDCPRAFLLPPSSSTMTGRSSWWPETRIKTLKQGKISHPTSMGDVGITPTTSMYALKGGEAFAVTLESLLSLIPVPFVSEFVKVAITVLKACEEATAIEEDVEHLQHRVFNLALLIMGKVGEKPSSELQSRIKDLQFILDSIITDLNKLKQQNKLLLVFFRDMNKDAVSKCVNRLNAALEQFGMSHQLRTEELLGKIRSDHAILMARIEEAVIRTNQPHNAPLIKQDMPPPHRIFYGRQAVVDNIATLLANERTSRVCITGVGGMGKTSVALAVMESPAVNAIFPKKYQFWVPCIEATSPDLFRRILYTQLRITADSYDTLDSLINELDVSKIDDFYFSITLRPHAKLPHVALMVTMTSAFPPSDEVDWRNIPLPSLDRLAAAKPSRAVGCIPIAITLMAANGKHSQASPDELLQEWRTAGTNMVSRVDHTISLSVNREIIKSNPEAFTLLAVLSMLPAGTTGNNLRWWAPTLTSHSATVGVLRVAALLEQGDGDFGTSRIFVRPTIKAYMSQHNRISTEVYEQVHNSCYKFVLDHKSIPDDAKFKDDLAALAAEETNIQNILMQVDVQGLRPDALNALIAFSFYQLCTKTSTVIALHALDIAQATDNTDAPLKLA</sequence>
<evidence type="ECO:0000256" key="1">
    <source>
        <dbReference type="SAM" id="MobiDB-lite"/>
    </source>
</evidence>
<evidence type="ECO:0000313" key="2">
    <source>
        <dbReference type="EMBL" id="KAF9060737.1"/>
    </source>
</evidence>
<organism evidence="2 3">
    <name type="scientific">Rhodocollybia butyracea</name>
    <dbReference type="NCBI Taxonomy" id="206335"/>
    <lineage>
        <taxon>Eukaryota</taxon>
        <taxon>Fungi</taxon>
        <taxon>Dikarya</taxon>
        <taxon>Basidiomycota</taxon>
        <taxon>Agaricomycotina</taxon>
        <taxon>Agaricomycetes</taxon>
        <taxon>Agaricomycetidae</taxon>
        <taxon>Agaricales</taxon>
        <taxon>Marasmiineae</taxon>
        <taxon>Omphalotaceae</taxon>
        <taxon>Rhodocollybia</taxon>
    </lineage>
</organism>
<keyword evidence="3" id="KW-1185">Reference proteome</keyword>
<feature type="region of interest" description="Disordered" evidence="1">
    <location>
        <begin position="1"/>
        <end position="22"/>
    </location>
</feature>
<dbReference type="EMBL" id="JADNRY010000230">
    <property type="protein sequence ID" value="KAF9060737.1"/>
    <property type="molecule type" value="Genomic_DNA"/>
</dbReference>
<dbReference type="InterPro" id="IPR036537">
    <property type="entry name" value="Adaptor_Cbl_N_dom_sf"/>
</dbReference>
<evidence type="ECO:0008006" key="4">
    <source>
        <dbReference type="Google" id="ProtNLM"/>
    </source>
</evidence>
<dbReference type="Gene3D" id="3.40.50.300">
    <property type="entry name" value="P-loop containing nucleotide triphosphate hydrolases"/>
    <property type="match status" value="1"/>
</dbReference>
<reference evidence="2" key="1">
    <citation type="submission" date="2020-11" db="EMBL/GenBank/DDBJ databases">
        <authorList>
            <consortium name="DOE Joint Genome Institute"/>
            <person name="Ahrendt S."/>
            <person name="Riley R."/>
            <person name="Andreopoulos W."/>
            <person name="Labutti K."/>
            <person name="Pangilinan J."/>
            <person name="Ruiz-Duenas F.J."/>
            <person name="Barrasa J.M."/>
            <person name="Sanchez-Garcia M."/>
            <person name="Camarero S."/>
            <person name="Miyauchi S."/>
            <person name="Serrano A."/>
            <person name="Linde D."/>
            <person name="Babiker R."/>
            <person name="Drula E."/>
            <person name="Ayuso-Fernandez I."/>
            <person name="Pacheco R."/>
            <person name="Padilla G."/>
            <person name="Ferreira P."/>
            <person name="Barriuso J."/>
            <person name="Kellner H."/>
            <person name="Castanera R."/>
            <person name="Alfaro M."/>
            <person name="Ramirez L."/>
            <person name="Pisabarro A.G."/>
            <person name="Kuo A."/>
            <person name="Tritt A."/>
            <person name="Lipzen A."/>
            <person name="He G."/>
            <person name="Yan M."/>
            <person name="Ng V."/>
            <person name="Cullen D."/>
            <person name="Martin F."/>
            <person name="Rosso M.-N."/>
            <person name="Henrissat B."/>
            <person name="Hibbett D."/>
            <person name="Martinez A.T."/>
            <person name="Grigoriev I.V."/>
        </authorList>
    </citation>
    <scope>NUCLEOTIDE SEQUENCE</scope>
    <source>
        <strain evidence="2">AH 40177</strain>
    </source>
</reference>
<dbReference type="OrthoDB" id="3052556at2759"/>
<evidence type="ECO:0000313" key="3">
    <source>
        <dbReference type="Proteomes" id="UP000772434"/>
    </source>
</evidence>
<gene>
    <name evidence="2" type="ORF">BDP27DRAFT_1452565</name>
</gene>